<gene>
    <name evidence="1" type="ORF">RDI58_009024</name>
</gene>
<sequence>MVSDPDSYVPQEVALGPYYYWRPELYEMERIRSCYHKYLNFNGETLAWMMAVDASFLLEFLRIYAVKEVIVLTRAISSSTMPHLVDVAGRKSAHNAILRDLAMLENQIPLFVLRKILIFRQYANVYASRYLQRTFPFQNGGKNHSNSSHRIYSFVGLFVPNDCA</sequence>
<dbReference type="EMBL" id="JBANQN010000003">
    <property type="protein sequence ID" value="KAK6795570.1"/>
    <property type="molecule type" value="Genomic_DNA"/>
</dbReference>
<dbReference type="PANTHER" id="PTHR31549:SF23">
    <property type="entry name" value="OS03G0591600 PROTEIN"/>
    <property type="match status" value="1"/>
</dbReference>
<evidence type="ECO:0000313" key="1">
    <source>
        <dbReference type="EMBL" id="KAK6795570.1"/>
    </source>
</evidence>
<evidence type="ECO:0000313" key="2">
    <source>
        <dbReference type="Proteomes" id="UP001371456"/>
    </source>
</evidence>
<reference evidence="1 2" key="1">
    <citation type="submission" date="2024-02" db="EMBL/GenBank/DDBJ databases">
        <title>de novo genome assembly of Solanum bulbocastanum strain 11H21.</title>
        <authorList>
            <person name="Hosaka A.J."/>
        </authorList>
    </citation>
    <scope>NUCLEOTIDE SEQUENCE [LARGE SCALE GENOMIC DNA]</scope>
    <source>
        <tissue evidence="1">Young leaves</tissue>
    </source>
</reference>
<dbReference type="InterPro" id="IPR004158">
    <property type="entry name" value="DUF247_pln"/>
</dbReference>
<comment type="caution">
    <text evidence="1">The sequence shown here is derived from an EMBL/GenBank/DDBJ whole genome shotgun (WGS) entry which is preliminary data.</text>
</comment>
<organism evidence="1 2">
    <name type="scientific">Solanum bulbocastanum</name>
    <name type="common">Wild potato</name>
    <dbReference type="NCBI Taxonomy" id="147425"/>
    <lineage>
        <taxon>Eukaryota</taxon>
        <taxon>Viridiplantae</taxon>
        <taxon>Streptophyta</taxon>
        <taxon>Embryophyta</taxon>
        <taxon>Tracheophyta</taxon>
        <taxon>Spermatophyta</taxon>
        <taxon>Magnoliopsida</taxon>
        <taxon>eudicotyledons</taxon>
        <taxon>Gunneridae</taxon>
        <taxon>Pentapetalae</taxon>
        <taxon>asterids</taxon>
        <taxon>lamiids</taxon>
        <taxon>Solanales</taxon>
        <taxon>Solanaceae</taxon>
        <taxon>Solanoideae</taxon>
        <taxon>Solaneae</taxon>
        <taxon>Solanum</taxon>
    </lineage>
</organism>
<dbReference type="PANTHER" id="PTHR31549">
    <property type="entry name" value="PROTEIN, PUTATIVE (DUF247)-RELATED-RELATED"/>
    <property type="match status" value="1"/>
</dbReference>
<keyword evidence="2" id="KW-1185">Reference proteome</keyword>
<protein>
    <submittedName>
        <fullName evidence="1">Uncharacterized protein</fullName>
    </submittedName>
</protein>
<accession>A0AAN8TX86</accession>
<proteinExistence type="predicted"/>
<name>A0AAN8TX86_SOLBU</name>
<dbReference type="Pfam" id="PF03140">
    <property type="entry name" value="DUF247"/>
    <property type="match status" value="1"/>
</dbReference>
<dbReference type="Proteomes" id="UP001371456">
    <property type="component" value="Unassembled WGS sequence"/>
</dbReference>
<dbReference type="AlphaFoldDB" id="A0AAN8TX86"/>